<organism evidence="2 3">
    <name type="scientific">Pegethrix bostrychoides GSE-TBD4-15B</name>
    <dbReference type="NCBI Taxonomy" id="2839662"/>
    <lineage>
        <taxon>Bacteria</taxon>
        <taxon>Bacillati</taxon>
        <taxon>Cyanobacteriota</taxon>
        <taxon>Cyanophyceae</taxon>
        <taxon>Oculatellales</taxon>
        <taxon>Oculatellaceae</taxon>
        <taxon>Pegethrix</taxon>
    </lineage>
</organism>
<name>A0A951U5R8_9CYAN</name>
<evidence type="ECO:0000256" key="1">
    <source>
        <dbReference type="SAM" id="Phobius"/>
    </source>
</evidence>
<keyword evidence="1" id="KW-0472">Membrane</keyword>
<gene>
    <name evidence="2" type="ORF">KME07_15885</name>
</gene>
<accession>A0A951U5R8</accession>
<evidence type="ECO:0000313" key="3">
    <source>
        <dbReference type="Proteomes" id="UP000707356"/>
    </source>
</evidence>
<dbReference type="AlphaFoldDB" id="A0A951U5R8"/>
<evidence type="ECO:0000313" key="2">
    <source>
        <dbReference type="EMBL" id="MBW4466905.1"/>
    </source>
</evidence>
<comment type="caution">
    <text evidence="2">The sequence shown here is derived from an EMBL/GenBank/DDBJ whole genome shotgun (WGS) entry which is preliminary data.</text>
</comment>
<keyword evidence="1" id="KW-0812">Transmembrane</keyword>
<dbReference type="Proteomes" id="UP000707356">
    <property type="component" value="Unassembled WGS sequence"/>
</dbReference>
<reference evidence="2" key="1">
    <citation type="submission" date="2021-05" db="EMBL/GenBank/DDBJ databases">
        <authorList>
            <person name="Pietrasiak N."/>
            <person name="Ward R."/>
            <person name="Stajich J.E."/>
            <person name="Kurbessoian T."/>
        </authorList>
    </citation>
    <scope>NUCLEOTIDE SEQUENCE</scope>
    <source>
        <strain evidence="2">GSE-TBD4-15B</strain>
    </source>
</reference>
<sequence length="49" mass="5710">MAESTYLTILSMLAVGLLIAVTGGVAYLTTVEWRDRRRIERENRENRKR</sequence>
<dbReference type="EMBL" id="JAHHHV010000071">
    <property type="protein sequence ID" value="MBW4466905.1"/>
    <property type="molecule type" value="Genomic_DNA"/>
</dbReference>
<proteinExistence type="predicted"/>
<keyword evidence="1" id="KW-1133">Transmembrane helix</keyword>
<protein>
    <submittedName>
        <fullName evidence="2">Uncharacterized protein</fullName>
    </submittedName>
</protein>
<feature type="transmembrane region" description="Helical" evidence="1">
    <location>
        <begin position="6"/>
        <end position="28"/>
    </location>
</feature>
<reference evidence="2" key="2">
    <citation type="journal article" date="2022" name="Microbiol. Resour. Announc.">
        <title>Metagenome Sequencing to Explore Phylogenomics of Terrestrial Cyanobacteria.</title>
        <authorList>
            <person name="Ward R.D."/>
            <person name="Stajich J.E."/>
            <person name="Johansen J.R."/>
            <person name="Huntemann M."/>
            <person name="Clum A."/>
            <person name="Foster B."/>
            <person name="Foster B."/>
            <person name="Roux S."/>
            <person name="Palaniappan K."/>
            <person name="Varghese N."/>
            <person name="Mukherjee S."/>
            <person name="Reddy T.B.K."/>
            <person name="Daum C."/>
            <person name="Copeland A."/>
            <person name="Chen I.A."/>
            <person name="Ivanova N.N."/>
            <person name="Kyrpides N.C."/>
            <person name="Shapiro N."/>
            <person name="Eloe-Fadrosh E.A."/>
            <person name="Pietrasiak N."/>
        </authorList>
    </citation>
    <scope>NUCLEOTIDE SEQUENCE</scope>
    <source>
        <strain evidence="2">GSE-TBD4-15B</strain>
    </source>
</reference>